<accession>A0A4C1XQH6</accession>
<feature type="region of interest" description="Disordered" evidence="1">
    <location>
        <begin position="126"/>
        <end position="152"/>
    </location>
</feature>
<feature type="compositionally biased region" description="Polar residues" evidence="1">
    <location>
        <begin position="193"/>
        <end position="205"/>
    </location>
</feature>
<dbReference type="EMBL" id="BGZK01000910">
    <property type="protein sequence ID" value="GBP64824.1"/>
    <property type="molecule type" value="Genomic_DNA"/>
</dbReference>
<reference evidence="2 3" key="1">
    <citation type="journal article" date="2019" name="Commun. Biol.">
        <title>The bagworm genome reveals a unique fibroin gene that provides high tensile strength.</title>
        <authorList>
            <person name="Kono N."/>
            <person name="Nakamura H."/>
            <person name="Ohtoshi R."/>
            <person name="Tomita M."/>
            <person name="Numata K."/>
            <person name="Arakawa K."/>
        </authorList>
    </citation>
    <scope>NUCLEOTIDE SEQUENCE [LARGE SCALE GENOMIC DNA]</scope>
</reference>
<sequence>MSMGGSDHLFFDSLSALSPLASAIKENACDTTVGSAQAVKDVGVALGIKLNLDKFIEKAHAIACQSGHTSSYEPGTTGRSDEISERIAETYLQTRLYLVISRDELSLSLYHCNKIHNAAILLASHRPPGAKGGPEERRARTGARLSTAERRRRERLPVAGAISSLSAWAGRSCRRRTYIVVDDAEPPSESRLRQPTTIEATSPQR</sequence>
<dbReference type="Proteomes" id="UP000299102">
    <property type="component" value="Unassembled WGS sequence"/>
</dbReference>
<evidence type="ECO:0000313" key="2">
    <source>
        <dbReference type="EMBL" id="GBP64824.1"/>
    </source>
</evidence>
<feature type="region of interest" description="Disordered" evidence="1">
    <location>
        <begin position="184"/>
        <end position="205"/>
    </location>
</feature>
<gene>
    <name evidence="2" type="ORF">EVAR_50340_1</name>
</gene>
<name>A0A4C1XQH6_EUMVA</name>
<comment type="caution">
    <text evidence="2">The sequence shown here is derived from an EMBL/GenBank/DDBJ whole genome shotgun (WGS) entry which is preliminary data.</text>
</comment>
<organism evidence="2 3">
    <name type="scientific">Eumeta variegata</name>
    <name type="common">Bagworm moth</name>
    <name type="synonym">Eumeta japonica</name>
    <dbReference type="NCBI Taxonomy" id="151549"/>
    <lineage>
        <taxon>Eukaryota</taxon>
        <taxon>Metazoa</taxon>
        <taxon>Ecdysozoa</taxon>
        <taxon>Arthropoda</taxon>
        <taxon>Hexapoda</taxon>
        <taxon>Insecta</taxon>
        <taxon>Pterygota</taxon>
        <taxon>Neoptera</taxon>
        <taxon>Endopterygota</taxon>
        <taxon>Lepidoptera</taxon>
        <taxon>Glossata</taxon>
        <taxon>Ditrysia</taxon>
        <taxon>Tineoidea</taxon>
        <taxon>Psychidae</taxon>
        <taxon>Oiketicinae</taxon>
        <taxon>Eumeta</taxon>
    </lineage>
</organism>
<evidence type="ECO:0000313" key="3">
    <source>
        <dbReference type="Proteomes" id="UP000299102"/>
    </source>
</evidence>
<evidence type="ECO:0000256" key="1">
    <source>
        <dbReference type="SAM" id="MobiDB-lite"/>
    </source>
</evidence>
<keyword evidence="3" id="KW-1185">Reference proteome</keyword>
<proteinExistence type="predicted"/>
<protein>
    <submittedName>
        <fullName evidence="2">Uncharacterized protein</fullName>
    </submittedName>
</protein>
<dbReference type="AlphaFoldDB" id="A0A4C1XQH6"/>